<reference evidence="1 2" key="1">
    <citation type="journal article" date="2020" name="ISME J.">
        <title>Comparative genomics reveals insights into cyanobacterial evolution and habitat adaptation.</title>
        <authorList>
            <person name="Chen M.Y."/>
            <person name="Teng W.K."/>
            <person name="Zhao L."/>
            <person name="Hu C.X."/>
            <person name="Zhou Y.K."/>
            <person name="Han B.P."/>
            <person name="Song L.R."/>
            <person name="Shu W.S."/>
        </authorList>
    </citation>
    <scope>NUCLEOTIDE SEQUENCE [LARGE SCALE GENOMIC DNA]</scope>
    <source>
        <strain evidence="1 2">FACHB-130</strain>
    </source>
</reference>
<dbReference type="EMBL" id="JACJTB010000001">
    <property type="protein sequence ID" value="MBD2593061.1"/>
    <property type="molecule type" value="Genomic_DNA"/>
</dbReference>
<sequence length="46" mass="5173">MWASLNFIGQNISNHQGAEVAVKRTKFTLQQAQRSPARVPKPGFYV</sequence>
<proteinExistence type="predicted"/>
<comment type="caution">
    <text evidence="1">The sequence shown here is derived from an EMBL/GenBank/DDBJ whole genome shotgun (WGS) entry which is preliminary data.</text>
</comment>
<protein>
    <submittedName>
        <fullName evidence="1">Uncharacterized protein</fullName>
    </submittedName>
</protein>
<gene>
    <name evidence="1" type="ORF">H6G74_01790</name>
</gene>
<evidence type="ECO:0000313" key="2">
    <source>
        <dbReference type="Proteomes" id="UP000603457"/>
    </source>
</evidence>
<organism evidence="1 2">
    <name type="scientific">Nostoc spongiaeforme FACHB-130</name>
    <dbReference type="NCBI Taxonomy" id="1357510"/>
    <lineage>
        <taxon>Bacteria</taxon>
        <taxon>Bacillati</taxon>
        <taxon>Cyanobacteriota</taxon>
        <taxon>Cyanophyceae</taxon>
        <taxon>Nostocales</taxon>
        <taxon>Nostocaceae</taxon>
        <taxon>Nostoc</taxon>
    </lineage>
</organism>
<keyword evidence="2" id="KW-1185">Reference proteome</keyword>
<dbReference type="Proteomes" id="UP000603457">
    <property type="component" value="Unassembled WGS sequence"/>
</dbReference>
<accession>A0ABR8FP17</accession>
<evidence type="ECO:0000313" key="1">
    <source>
        <dbReference type="EMBL" id="MBD2593061.1"/>
    </source>
</evidence>
<name>A0ABR8FP17_9NOSO</name>